<feature type="compositionally biased region" description="Low complexity" evidence="10">
    <location>
        <begin position="180"/>
        <end position="194"/>
    </location>
</feature>
<evidence type="ECO:0000256" key="11">
    <source>
        <dbReference type="SAM" id="Phobius"/>
    </source>
</evidence>
<feature type="transmembrane region" description="Helical" evidence="11">
    <location>
        <begin position="279"/>
        <end position="299"/>
    </location>
</feature>
<evidence type="ECO:0000256" key="6">
    <source>
        <dbReference type="ARBA" id="ARBA00022892"/>
    </source>
</evidence>
<evidence type="ECO:0000313" key="13">
    <source>
        <dbReference type="Proteomes" id="UP000053477"/>
    </source>
</evidence>
<evidence type="ECO:0000256" key="3">
    <source>
        <dbReference type="ARBA" id="ARBA00022448"/>
    </source>
</evidence>
<evidence type="ECO:0000256" key="4">
    <source>
        <dbReference type="ARBA" id="ARBA00022692"/>
    </source>
</evidence>
<evidence type="ECO:0000313" key="12">
    <source>
        <dbReference type="EMBL" id="KLO16946.1"/>
    </source>
</evidence>
<gene>
    <name evidence="12" type="ORF">SCHPADRAFT_191428</name>
</gene>
<dbReference type="EMBL" id="KQ085910">
    <property type="protein sequence ID" value="KLO16946.1"/>
    <property type="molecule type" value="Genomic_DNA"/>
</dbReference>
<keyword evidence="4 11" id="KW-0812">Transmembrane</keyword>
<sequence length="302" mass="33625">MSTLTRDQIRHEVINLRKTVKLLERTVDEEDWTTSTQPDRLPKWLKTQTVLKGVKHCRSVLKTIPPEVYDEGLGAQRAVSGEQFHEDTIQTLNRLELSMKDASLEFKPQPVKPKPRLPLLPIPKSLLKTEEAAAPIEAHASEEEETLDPAGTGETSVDKSPGRKPIFDIIPDTLPTADKSSALLPPSFPSISSPPAVPNSTSTSAFLQSSTALHDELAEQMASMARQLKENTIHFSSSLAKDKGVMQEVEEKLERNAEVLGKERVRLRDHRGKSGNTTWITILSLLVVMVGFFMTFFVIRIS</sequence>
<feature type="region of interest" description="Disordered" evidence="10">
    <location>
        <begin position="137"/>
        <end position="165"/>
    </location>
</feature>
<dbReference type="InterPro" id="IPR019150">
    <property type="entry name" value="Vesicle_transport_protein_Use1"/>
</dbReference>
<dbReference type="OrthoDB" id="4506189at2759"/>
<keyword evidence="9 11" id="KW-0472">Membrane</keyword>
<evidence type="ECO:0000256" key="1">
    <source>
        <dbReference type="ARBA" id="ARBA00004163"/>
    </source>
</evidence>
<dbReference type="STRING" id="27342.A0A0H2SIR2"/>
<name>A0A0H2SIR2_9AGAM</name>
<organism evidence="12 13">
    <name type="scientific">Schizopora paradoxa</name>
    <dbReference type="NCBI Taxonomy" id="27342"/>
    <lineage>
        <taxon>Eukaryota</taxon>
        <taxon>Fungi</taxon>
        <taxon>Dikarya</taxon>
        <taxon>Basidiomycota</taxon>
        <taxon>Agaricomycotina</taxon>
        <taxon>Agaricomycetes</taxon>
        <taxon>Hymenochaetales</taxon>
        <taxon>Schizoporaceae</taxon>
        <taxon>Schizopora</taxon>
    </lineage>
</organism>
<feature type="region of interest" description="Disordered" evidence="10">
    <location>
        <begin position="178"/>
        <end position="203"/>
    </location>
</feature>
<dbReference type="GO" id="GO:0031201">
    <property type="term" value="C:SNARE complex"/>
    <property type="evidence" value="ECO:0007669"/>
    <property type="project" value="TreeGrafter"/>
</dbReference>
<dbReference type="GO" id="GO:0005484">
    <property type="term" value="F:SNAP receptor activity"/>
    <property type="evidence" value="ECO:0007669"/>
    <property type="project" value="TreeGrafter"/>
</dbReference>
<dbReference type="CDD" id="cd15860">
    <property type="entry name" value="SNARE_USE1"/>
    <property type="match status" value="1"/>
</dbReference>
<comment type="similarity">
    <text evidence="2">Belongs to the USE1 family.</text>
</comment>
<dbReference type="GO" id="GO:0005789">
    <property type="term" value="C:endoplasmic reticulum membrane"/>
    <property type="evidence" value="ECO:0007669"/>
    <property type="project" value="UniProtKB-SubCell"/>
</dbReference>
<evidence type="ECO:0000256" key="2">
    <source>
        <dbReference type="ARBA" id="ARBA00007891"/>
    </source>
</evidence>
<dbReference type="AlphaFoldDB" id="A0A0H2SIR2"/>
<dbReference type="GO" id="GO:0006890">
    <property type="term" value="P:retrograde vesicle-mediated transport, Golgi to endoplasmic reticulum"/>
    <property type="evidence" value="ECO:0007669"/>
    <property type="project" value="TreeGrafter"/>
</dbReference>
<reference evidence="12 13" key="1">
    <citation type="submission" date="2015-04" db="EMBL/GenBank/DDBJ databases">
        <title>Complete genome sequence of Schizopora paradoxa KUC8140, a cosmopolitan wood degrader in East Asia.</title>
        <authorList>
            <consortium name="DOE Joint Genome Institute"/>
            <person name="Min B."/>
            <person name="Park H."/>
            <person name="Jang Y."/>
            <person name="Kim J.-J."/>
            <person name="Kim K.H."/>
            <person name="Pangilinan J."/>
            <person name="Lipzen A."/>
            <person name="Riley R."/>
            <person name="Grigoriev I.V."/>
            <person name="Spatafora J.W."/>
            <person name="Choi I.-G."/>
        </authorList>
    </citation>
    <scope>NUCLEOTIDE SEQUENCE [LARGE SCALE GENOMIC DNA]</scope>
    <source>
        <strain evidence="12 13">KUC8140</strain>
    </source>
</reference>
<evidence type="ECO:0000256" key="7">
    <source>
        <dbReference type="ARBA" id="ARBA00022927"/>
    </source>
</evidence>
<protein>
    <submittedName>
        <fullName evidence="12">Uncharacterized protein</fullName>
    </submittedName>
</protein>
<dbReference type="InParanoid" id="A0A0H2SIR2"/>
<keyword evidence="5" id="KW-0256">Endoplasmic reticulum</keyword>
<keyword evidence="3" id="KW-0813">Transport</keyword>
<keyword evidence="13" id="KW-1185">Reference proteome</keyword>
<proteinExistence type="inferred from homology"/>
<evidence type="ECO:0000256" key="5">
    <source>
        <dbReference type="ARBA" id="ARBA00022824"/>
    </source>
</evidence>
<dbReference type="PANTHER" id="PTHR13050">
    <property type="entry name" value="USE1-LIKE PROTEIN"/>
    <property type="match status" value="1"/>
</dbReference>
<comment type="subcellular location">
    <subcellularLocation>
        <location evidence="1">Endoplasmic reticulum membrane</location>
        <topology evidence="1">Single-pass type IV membrane protein</topology>
    </subcellularLocation>
</comment>
<keyword evidence="6" id="KW-0931">ER-Golgi transport</keyword>
<dbReference type="Pfam" id="PF09753">
    <property type="entry name" value="Use1"/>
    <property type="match status" value="1"/>
</dbReference>
<dbReference type="GO" id="GO:0015031">
    <property type="term" value="P:protein transport"/>
    <property type="evidence" value="ECO:0007669"/>
    <property type="project" value="UniProtKB-KW"/>
</dbReference>
<keyword evidence="7" id="KW-0653">Protein transport</keyword>
<evidence type="ECO:0000256" key="10">
    <source>
        <dbReference type="SAM" id="MobiDB-lite"/>
    </source>
</evidence>
<evidence type="ECO:0000256" key="8">
    <source>
        <dbReference type="ARBA" id="ARBA00022989"/>
    </source>
</evidence>
<dbReference type="PANTHER" id="PTHR13050:SF7">
    <property type="entry name" value="VESICLE TRANSPORT PROTEIN USE1"/>
    <property type="match status" value="1"/>
</dbReference>
<accession>A0A0H2SIR2</accession>
<dbReference type="Proteomes" id="UP000053477">
    <property type="component" value="Unassembled WGS sequence"/>
</dbReference>
<evidence type="ECO:0000256" key="9">
    <source>
        <dbReference type="ARBA" id="ARBA00023136"/>
    </source>
</evidence>
<keyword evidence="8 11" id="KW-1133">Transmembrane helix</keyword>